<dbReference type="EMBL" id="BLAL01000027">
    <property type="protein sequence ID" value="GES76865.1"/>
    <property type="molecule type" value="Genomic_DNA"/>
</dbReference>
<dbReference type="Proteomes" id="UP000615446">
    <property type="component" value="Unassembled WGS sequence"/>
</dbReference>
<evidence type="ECO:0000313" key="2">
    <source>
        <dbReference type="EMBL" id="GES76865.1"/>
    </source>
</evidence>
<accession>A0A8H3QDN7</accession>
<dbReference type="AlphaFoldDB" id="A0A8H3QDN7"/>
<feature type="region of interest" description="Disordered" evidence="1">
    <location>
        <begin position="248"/>
        <end position="267"/>
    </location>
</feature>
<name>A0A8H3QDN7_9GLOM</name>
<evidence type="ECO:0000256" key="1">
    <source>
        <dbReference type="SAM" id="MobiDB-lite"/>
    </source>
</evidence>
<gene>
    <name evidence="2" type="ORF">RCL2_000425200</name>
</gene>
<protein>
    <submittedName>
        <fullName evidence="2">Uncharacterized protein</fullName>
    </submittedName>
</protein>
<feature type="compositionally biased region" description="Polar residues" evidence="1">
    <location>
        <begin position="678"/>
        <end position="688"/>
    </location>
</feature>
<feature type="region of interest" description="Disordered" evidence="1">
    <location>
        <begin position="677"/>
        <end position="698"/>
    </location>
</feature>
<comment type="caution">
    <text evidence="2">The sequence shown here is derived from an EMBL/GenBank/DDBJ whole genome shotgun (WGS) entry which is preliminary data.</text>
</comment>
<feature type="region of interest" description="Disordered" evidence="1">
    <location>
        <begin position="125"/>
        <end position="243"/>
    </location>
</feature>
<reference evidence="2" key="1">
    <citation type="submission" date="2019-10" db="EMBL/GenBank/DDBJ databases">
        <title>Conservation and host-specific expression of non-tandemly repeated heterogenous ribosome RNA gene in arbuscular mycorrhizal fungi.</title>
        <authorList>
            <person name="Maeda T."/>
            <person name="Kobayashi Y."/>
            <person name="Nakagawa T."/>
            <person name="Ezawa T."/>
            <person name="Yamaguchi K."/>
            <person name="Bino T."/>
            <person name="Nishimoto Y."/>
            <person name="Shigenobu S."/>
            <person name="Kawaguchi M."/>
        </authorList>
    </citation>
    <scope>NUCLEOTIDE SEQUENCE</scope>
    <source>
        <strain evidence="2">HR1</strain>
    </source>
</reference>
<evidence type="ECO:0000313" key="3">
    <source>
        <dbReference type="Proteomes" id="UP000615446"/>
    </source>
</evidence>
<dbReference type="OrthoDB" id="2304465at2759"/>
<organism evidence="2 3">
    <name type="scientific">Rhizophagus clarus</name>
    <dbReference type="NCBI Taxonomy" id="94130"/>
    <lineage>
        <taxon>Eukaryota</taxon>
        <taxon>Fungi</taxon>
        <taxon>Fungi incertae sedis</taxon>
        <taxon>Mucoromycota</taxon>
        <taxon>Glomeromycotina</taxon>
        <taxon>Glomeromycetes</taxon>
        <taxon>Glomerales</taxon>
        <taxon>Glomeraceae</taxon>
        <taxon>Rhizophagus</taxon>
    </lineage>
</organism>
<feature type="compositionally biased region" description="Acidic residues" evidence="1">
    <location>
        <begin position="219"/>
        <end position="238"/>
    </location>
</feature>
<feature type="compositionally biased region" description="Basic and acidic residues" evidence="1">
    <location>
        <begin position="125"/>
        <end position="151"/>
    </location>
</feature>
<proteinExistence type="predicted"/>
<sequence length="801" mass="92468">MTTMDNSQVKDFFENNPTWSLLKFLQYRERTESFTYEKDKEHMLYKCALTKFSDEQAQSCLLNFEREKTSQAVDNFWNGIEKKSYEDNIEKESLGYINDVIDDSIRDAKDARVFLSGKLRSFVKEHERKRNHDHMENSKESYDLRTPDPNKKVKPSAPEKFVNDDNDDDSDYVYSSESSSCEETKVTKSARKLNSDEESIKEPGSNSPLHDEFVKEIYNTDEDYSDESVNDNNDDDPNDPNYVCEETKVTKSARKLNSDEETPSVSPAKRTILNEDTTPDIVSGLNESASFDRGLGNYEEGTIIDPELVLQETDEEPVPASERSFNEDIWKKWELRSGSVVSDLLTKFARKKGHPLRPEVWGIVRCGFKIAKPKWCNSEDYSEIQEYTRRATVSHRPETISKLLKLNSIESLGLGIEEISFANSIIKVIKVKEDIKKLFLEKLNITYPLQDPFTNFFIKILSILHQDVFPEHSVMQQPDVSESDYGVYVIHPSLKSVLFGLEKNLHYHAGERILSSVKSCRERRKRVTSFDQKADGVFLTRLKKSSVEIGHLEMSGGYGHKDHSRSTWDGCCKLPIGNAYMLEEIGERFRGASYKTFSRISVFSLHTYENRIELWRMHVPSCGVLQYERTHRTTVPICFEEERRNVFDFIIVLWDLRSWLLEVAEVIYKLQEEHNDSETGVSNLSGTLPSHPFTPRKDKHQKDIISTYADSDPVMEKWVSFKNGAKFLYYEVRTEIPETKFSDDALKKRMERARKMFRIFNTIGKEKIAQVKSIPPGFILNLTVDDTDYVIAEVLKGAGTA</sequence>